<dbReference type="PROSITE" id="PS51819">
    <property type="entry name" value="VOC"/>
    <property type="match status" value="1"/>
</dbReference>
<dbReference type="InterPro" id="IPR049789">
    <property type="entry name" value="ArsI/CadI-like"/>
</dbReference>
<protein>
    <submittedName>
        <fullName evidence="2">ArsI/CadI family heavy metal resistance metalloenzyme</fullName>
    </submittedName>
</protein>
<dbReference type="InterPro" id="IPR052393">
    <property type="entry name" value="Cadmium-induced_rsp"/>
</dbReference>
<dbReference type="Proteomes" id="UP001250932">
    <property type="component" value="Unassembled WGS sequence"/>
</dbReference>
<dbReference type="InterPro" id="IPR004360">
    <property type="entry name" value="Glyas_Fos-R_dOase_dom"/>
</dbReference>
<dbReference type="Gene3D" id="3.10.180.10">
    <property type="entry name" value="2,3-Dihydroxybiphenyl 1,2-Dioxygenase, domain 1"/>
    <property type="match status" value="1"/>
</dbReference>
<organism evidence="2 3">
    <name type="scientific">Candidatus Nitronereus thalassa</name>
    <dbReference type="NCBI Taxonomy" id="3020898"/>
    <lineage>
        <taxon>Bacteria</taxon>
        <taxon>Pseudomonadati</taxon>
        <taxon>Nitrospirota</taxon>
        <taxon>Nitrospiria</taxon>
        <taxon>Nitrospirales</taxon>
        <taxon>Nitrospiraceae</taxon>
        <taxon>Candidatus Nitronereus</taxon>
    </lineage>
</organism>
<dbReference type="Pfam" id="PF00903">
    <property type="entry name" value="Glyoxalase"/>
    <property type="match status" value="1"/>
</dbReference>
<dbReference type="NCBIfam" id="NF041414">
    <property type="entry name" value="ArsI_CadI_VOC"/>
    <property type="match status" value="1"/>
</dbReference>
<keyword evidence="3" id="KW-1185">Reference proteome</keyword>
<evidence type="ECO:0000313" key="2">
    <source>
        <dbReference type="EMBL" id="MDT7043040.1"/>
    </source>
</evidence>
<dbReference type="InterPro" id="IPR037523">
    <property type="entry name" value="VOC_core"/>
</dbReference>
<sequence length="158" mass="17691">MKRLHIHVGVSELDQSIRFYSALFNAAPVKIKPGYSKWLLDDPSMNFAISTRVSTQGVDHLGIQVDDAQELEEMRERLKHAGMSVFDEGETVCCFARSDKTWVQDPSGLPWEAYRTMEEVEVFSDKMHHAENACSTPDTSNEAECCEPSPASQACCTT</sequence>
<name>A0ABU3K9F0_9BACT</name>
<proteinExistence type="predicted"/>
<dbReference type="PANTHER" id="PTHR41294">
    <property type="entry name" value="CADMIUM-INDUCED PROTEIN CADI"/>
    <property type="match status" value="1"/>
</dbReference>
<evidence type="ECO:0000313" key="3">
    <source>
        <dbReference type="Proteomes" id="UP001250932"/>
    </source>
</evidence>
<feature type="domain" description="VOC" evidence="1">
    <location>
        <begin position="2"/>
        <end position="116"/>
    </location>
</feature>
<dbReference type="InterPro" id="IPR029068">
    <property type="entry name" value="Glyas_Bleomycin-R_OHBP_Dase"/>
</dbReference>
<comment type="caution">
    <text evidence="2">The sequence shown here is derived from an EMBL/GenBank/DDBJ whole genome shotgun (WGS) entry which is preliminary data.</text>
</comment>
<dbReference type="SUPFAM" id="SSF54593">
    <property type="entry name" value="Glyoxalase/Bleomycin resistance protein/Dihydroxybiphenyl dioxygenase"/>
    <property type="match status" value="1"/>
</dbReference>
<dbReference type="RefSeq" id="WP_313833521.1">
    <property type="nucleotide sequence ID" value="NZ_JAQOUE010000001.1"/>
</dbReference>
<dbReference type="EMBL" id="JAQOUE010000001">
    <property type="protein sequence ID" value="MDT7043040.1"/>
    <property type="molecule type" value="Genomic_DNA"/>
</dbReference>
<evidence type="ECO:0000259" key="1">
    <source>
        <dbReference type="PROSITE" id="PS51819"/>
    </source>
</evidence>
<dbReference type="PANTHER" id="PTHR41294:SF1">
    <property type="entry name" value="CADMIUM-INDUCED PROTEIN CADI"/>
    <property type="match status" value="1"/>
</dbReference>
<reference evidence="2 3" key="1">
    <citation type="journal article" date="2023" name="ISME J.">
        <title>Cultivation and genomic characterization of novel and ubiquitous marine nitrite-oxidizing bacteria from the Nitrospirales.</title>
        <authorList>
            <person name="Mueller A.J."/>
            <person name="Daebeler A."/>
            <person name="Herbold C.W."/>
            <person name="Kirkegaard R.H."/>
            <person name="Daims H."/>
        </authorList>
    </citation>
    <scope>NUCLEOTIDE SEQUENCE [LARGE SCALE GENOMIC DNA]</scope>
    <source>
        <strain evidence="2 3">EB</strain>
    </source>
</reference>
<gene>
    <name evidence="2" type="ORF">PPG34_11800</name>
</gene>
<accession>A0ABU3K9F0</accession>